<feature type="domain" description="SpoVT-AbrB" evidence="8">
    <location>
        <begin position="76"/>
        <end position="119"/>
    </location>
</feature>
<protein>
    <recommendedName>
        <fullName evidence="1 7">Transcriptional regulator MraZ</fullName>
    </recommendedName>
</protein>
<dbReference type="InterPro" id="IPR035642">
    <property type="entry name" value="MraZ_N"/>
</dbReference>
<name>A0AA35CK53_9FIRM</name>
<gene>
    <name evidence="7 9" type="primary">mraZ</name>
    <name evidence="9" type="ORF">caldi_18550</name>
</gene>
<dbReference type="AlphaFoldDB" id="A0AA35CK53"/>
<dbReference type="Proteomes" id="UP001163687">
    <property type="component" value="Chromosome"/>
</dbReference>
<proteinExistence type="inferred from homology"/>
<dbReference type="InterPro" id="IPR007159">
    <property type="entry name" value="SpoVT-AbrB_dom"/>
</dbReference>
<dbReference type="RefSeq" id="WP_264841463.1">
    <property type="nucleotide sequence ID" value="NZ_AP025628.1"/>
</dbReference>
<dbReference type="NCBIfam" id="TIGR00242">
    <property type="entry name" value="division/cell wall cluster transcriptional repressor MraZ"/>
    <property type="match status" value="1"/>
</dbReference>
<dbReference type="GO" id="GO:0009295">
    <property type="term" value="C:nucleoid"/>
    <property type="evidence" value="ECO:0007669"/>
    <property type="project" value="UniProtKB-SubCell"/>
</dbReference>
<dbReference type="EMBL" id="AP025628">
    <property type="protein sequence ID" value="BDG60765.1"/>
    <property type="molecule type" value="Genomic_DNA"/>
</dbReference>
<evidence type="ECO:0000313" key="9">
    <source>
        <dbReference type="EMBL" id="BDG60765.1"/>
    </source>
</evidence>
<dbReference type="InterPro" id="IPR003444">
    <property type="entry name" value="MraZ"/>
</dbReference>
<reference evidence="9" key="1">
    <citation type="submission" date="2022-03" db="EMBL/GenBank/DDBJ databases">
        <title>Complete genome sequence of Caldinitratiruptor microaerophilus.</title>
        <authorList>
            <person name="Mukaiyama R."/>
            <person name="Nishiyama T."/>
            <person name="Ueda K."/>
        </authorList>
    </citation>
    <scope>NUCLEOTIDE SEQUENCE</scope>
    <source>
        <strain evidence="9">JCM 16183</strain>
    </source>
</reference>
<dbReference type="Gene3D" id="3.40.1550.20">
    <property type="entry name" value="Transcriptional regulator MraZ domain"/>
    <property type="match status" value="1"/>
</dbReference>
<dbReference type="PANTHER" id="PTHR34701">
    <property type="entry name" value="TRANSCRIPTIONAL REGULATOR MRAZ"/>
    <property type="match status" value="1"/>
</dbReference>
<keyword evidence="5 7" id="KW-0238">DNA-binding</keyword>
<comment type="subunit">
    <text evidence="7">Forms oligomers.</text>
</comment>
<evidence type="ECO:0000256" key="5">
    <source>
        <dbReference type="ARBA" id="ARBA00023125"/>
    </source>
</evidence>
<evidence type="ECO:0000256" key="3">
    <source>
        <dbReference type="ARBA" id="ARBA00022737"/>
    </source>
</evidence>
<dbReference type="GO" id="GO:2000143">
    <property type="term" value="P:negative regulation of DNA-templated transcription initiation"/>
    <property type="evidence" value="ECO:0007669"/>
    <property type="project" value="TreeGrafter"/>
</dbReference>
<accession>A0AA35CK53</accession>
<dbReference type="SUPFAM" id="SSF89447">
    <property type="entry name" value="AbrB/MazE/MraZ-like"/>
    <property type="match status" value="1"/>
</dbReference>
<dbReference type="InterPro" id="IPR020603">
    <property type="entry name" value="MraZ_dom"/>
</dbReference>
<evidence type="ECO:0000256" key="2">
    <source>
        <dbReference type="ARBA" id="ARBA00022490"/>
    </source>
</evidence>
<feature type="domain" description="SpoVT-AbrB" evidence="8">
    <location>
        <begin position="5"/>
        <end position="47"/>
    </location>
</feature>
<dbReference type="PANTHER" id="PTHR34701:SF1">
    <property type="entry name" value="TRANSCRIPTIONAL REGULATOR MRAZ"/>
    <property type="match status" value="1"/>
</dbReference>
<dbReference type="HAMAP" id="MF_01008">
    <property type="entry name" value="MraZ"/>
    <property type="match status" value="1"/>
</dbReference>
<dbReference type="InterPro" id="IPR037914">
    <property type="entry name" value="SpoVT-AbrB_sf"/>
</dbReference>
<keyword evidence="2 7" id="KW-0963">Cytoplasm</keyword>
<keyword evidence="6 7" id="KW-0804">Transcription</keyword>
<dbReference type="PROSITE" id="PS51740">
    <property type="entry name" value="SPOVT_ABRB"/>
    <property type="match status" value="2"/>
</dbReference>
<evidence type="ECO:0000259" key="8">
    <source>
        <dbReference type="PROSITE" id="PS51740"/>
    </source>
</evidence>
<dbReference type="InterPro" id="IPR038619">
    <property type="entry name" value="MraZ_sf"/>
</dbReference>
<organism evidence="9 10">
    <name type="scientific">Caldinitratiruptor microaerophilus</name>
    <dbReference type="NCBI Taxonomy" id="671077"/>
    <lineage>
        <taxon>Bacteria</taxon>
        <taxon>Bacillati</taxon>
        <taxon>Bacillota</taxon>
        <taxon>Clostridia</taxon>
        <taxon>Eubacteriales</taxon>
        <taxon>Symbiobacteriaceae</taxon>
        <taxon>Caldinitratiruptor</taxon>
    </lineage>
</organism>
<evidence type="ECO:0000313" key="10">
    <source>
        <dbReference type="Proteomes" id="UP001163687"/>
    </source>
</evidence>
<dbReference type="KEGG" id="cmic:caldi_18550"/>
<comment type="similarity">
    <text evidence="7">Belongs to the MraZ family.</text>
</comment>
<dbReference type="CDD" id="cd16320">
    <property type="entry name" value="MraZ_N"/>
    <property type="match status" value="1"/>
</dbReference>
<evidence type="ECO:0000256" key="7">
    <source>
        <dbReference type="HAMAP-Rule" id="MF_01008"/>
    </source>
</evidence>
<keyword evidence="3" id="KW-0677">Repeat</keyword>
<dbReference type="CDD" id="cd16321">
    <property type="entry name" value="MraZ_C"/>
    <property type="match status" value="1"/>
</dbReference>
<evidence type="ECO:0000256" key="4">
    <source>
        <dbReference type="ARBA" id="ARBA00023015"/>
    </source>
</evidence>
<keyword evidence="4 7" id="KW-0805">Transcription regulation</keyword>
<dbReference type="GO" id="GO:0000976">
    <property type="term" value="F:transcription cis-regulatory region binding"/>
    <property type="evidence" value="ECO:0007669"/>
    <property type="project" value="TreeGrafter"/>
</dbReference>
<sequence length="141" mass="16429">MFMGEYQHTIDAKGRLIIPARFREELGERFVATRGLDNCLFVFPMAEWQSLEARLRELPFTRADARAFVRFFFSGAAELEVDAQGRVLIPENLRSYARLERDVVIIGVSSRVEIWSRSEWEAYQAKADQSYEELAEKIIDF</sequence>
<keyword evidence="10" id="KW-1185">Reference proteome</keyword>
<evidence type="ECO:0000256" key="1">
    <source>
        <dbReference type="ARBA" id="ARBA00013860"/>
    </source>
</evidence>
<dbReference type="GO" id="GO:0003700">
    <property type="term" value="F:DNA-binding transcription factor activity"/>
    <property type="evidence" value="ECO:0007669"/>
    <property type="project" value="UniProtKB-UniRule"/>
</dbReference>
<comment type="subcellular location">
    <subcellularLocation>
        <location evidence="7">Cytoplasm</location>
        <location evidence="7">Nucleoid</location>
    </subcellularLocation>
</comment>
<dbReference type="Pfam" id="PF02381">
    <property type="entry name" value="MraZ"/>
    <property type="match status" value="2"/>
</dbReference>
<dbReference type="GO" id="GO:0005737">
    <property type="term" value="C:cytoplasm"/>
    <property type="evidence" value="ECO:0007669"/>
    <property type="project" value="UniProtKB-UniRule"/>
</dbReference>
<evidence type="ECO:0000256" key="6">
    <source>
        <dbReference type="ARBA" id="ARBA00023163"/>
    </source>
</evidence>
<dbReference type="InterPro" id="IPR035644">
    <property type="entry name" value="MraZ_C"/>
</dbReference>
<dbReference type="FunFam" id="3.40.1550.20:FF:000002">
    <property type="entry name" value="Transcriptional regulator MraZ"/>
    <property type="match status" value="1"/>
</dbReference>